<comment type="caution">
    <text evidence="1">The sequence shown here is derived from an EMBL/GenBank/DDBJ whole genome shotgun (WGS) entry which is preliminary data.</text>
</comment>
<feature type="non-terminal residue" evidence="1">
    <location>
        <position position="63"/>
    </location>
</feature>
<dbReference type="Pfam" id="PF09710">
    <property type="entry name" value="Trep_dent_lipo"/>
    <property type="match status" value="1"/>
</dbReference>
<dbReference type="InterPro" id="IPR010103">
    <property type="entry name" value="Clustered_lipoprot_TREDE"/>
</dbReference>
<evidence type="ECO:0008006" key="2">
    <source>
        <dbReference type="Google" id="ProtNLM"/>
    </source>
</evidence>
<dbReference type="AlphaFoldDB" id="A0A0E2EG60"/>
<dbReference type="HOGENOM" id="CLU_2891484_0_0_12"/>
<dbReference type="PATRIC" id="fig|999432.5.peg.1900"/>
<accession>A0A0E2EG60</accession>
<reference evidence="1" key="1">
    <citation type="submission" date="2012-01" db="EMBL/GenBank/DDBJ databases">
        <title>The Genome Sequence of Treponema denticola H-22.</title>
        <authorList>
            <consortium name="The Broad Institute Genome Sequencing Platform"/>
            <person name="Earl A."/>
            <person name="Ward D."/>
            <person name="Feldgarden M."/>
            <person name="Gevers D."/>
            <person name="Blanton J.M."/>
            <person name="Fenno C.J."/>
            <person name="Baranova O.V."/>
            <person name="Mathney J."/>
            <person name="Dewhirst F.E."/>
            <person name="Izard J."/>
            <person name="Young S.K."/>
            <person name="Zeng Q."/>
            <person name="Gargeya S."/>
            <person name="Fitzgerald M."/>
            <person name="Haas B."/>
            <person name="Abouelleil A."/>
            <person name="Alvarado L."/>
            <person name="Arachchi H.M."/>
            <person name="Berlin A."/>
            <person name="Chapman S.B."/>
            <person name="Gearin G."/>
            <person name="Goldberg J."/>
            <person name="Griggs A."/>
            <person name="Gujja S."/>
            <person name="Hansen M."/>
            <person name="Heiman D."/>
            <person name="Howarth C."/>
            <person name="Larimer J."/>
            <person name="Lui A."/>
            <person name="MacDonald P.J.P."/>
            <person name="McCowen C."/>
            <person name="Montmayeur A."/>
            <person name="Murphy C."/>
            <person name="Neiman D."/>
            <person name="Pearson M."/>
            <person name="Priest M."/>
            <person name="Roberts A."/>
            <person name="Saif S."/>
            <person name="Shea T."/>
            <person name="Sisk P."/>
            <person name="Stolte C."/>
            <person name="Sykes S."/>
            <person name="Wortman J."/>
            <person name="Nusbaum C."/>
            <person name="Birren B."/>
        </authorList>
    </citation>
    <scope>NUCLEOTIDE SEQUENCE [LARGE SCALE GENOMIC DNA]</scope>
    <source>
        <strain evidence="1">H-22</strain>
    </source>
</reference>
<gene>
    <name evidence="1" type="ORF">HMPREF9726_01834</name>
</gene>
<dbReference type="EMBL" id="AGDV01000015">
    <property type="protein sequence ID" value="EMB32051.1"/>
    <property type="molecule type" value="Genomic_DNA"/>
</dbReference>
<evidence type="ECO:0000313" key="1">
    <source>
        <dbReference type="EMBL" id="EMB32051.1"/>
    </source>
</evidence>
<sequence length="63" mass="7150">MKKDKLKFIFIFILILTVLLFSCKASDTKSGREMRIEKFSKMIESNKISGVSGKGKEDEFVGT</sequence>
<name>A0A0E2EG60_TREDN</name>
<protein>
    <recommendedName>
        <fullName evidence="2">Lipoprotein</fullName>
    </recommendedName>
</protein>
<organism evidence="1">
    <name type="scientific">Treponema denticola H-22</name>
    <dbReference type="NCBI Taxonomy" id="999432"/>
    <lineage>
        <taxon>Bacteria</taxon>
        <taxon>Pseudomonadati</taxon>
        <taxon>Spirochaetota</taxon>
        <taxon>Spirochaetia</taxon>
        <taxon>Spirochaetales</taxon>
        <taxon>Treponemataceae</taxon>
        <taxon>Treponema</taxon>
    </lineage>
</organism>
<dbReference type="PROSITE" id="PS51257">
    <property type="entry name" value="PROKAR_LIPOPROTEIN"/>
    <property type="match status" value="1"/>
</dbReference>
<dbReference type="Proteomes" id="UP000011705">
    <property type="component" value="Chromosome"/>
</dbReference>
<proteinExistence type="predicted"/>